<accession>A0ABS2AIR9</accession>
<dbReference type="RefSeq" id="WP_203379728.1">
    <property type="nucleotide sequence ID" value="NZ_JAENHP010000012.1"/>
</dbReference>
<sequence length="300" mass="34322">MTVDDEADISLPDCVTSGDKRMSQMIDEAATSRVVNTRALHVRVLLQLPRIAESDGRMPARSVRAEVNWVAGQLADDVEKTTGRVSEGLRRLHRLSFAPVPAAQAAPIITHRHYLQSAREGSQYFALLDPRGLPVSICSVSPLQWRRVAARIEANFGIPRERVWDVSRVFSCDDAPYGAISHLLARVRSWMRQNSFGVDLLTTAVDRNLGFSGGSYRAANWQHWFTVQPRPYLYHNRFYVSPRQLRRRFGSATIADLQKAHPDQTFEVSRIRLRESLIFCWRLRGETEFIPESERPRIRR</sequence>
<protein>
    <submittedName>
        <fullName evidence="1">Uncharacterized protein</fullName>
    </submittedName>
</protein>
<evidence type="ECO:0000313" key="2">
    <source>
        <dbReference type="Proteomes" id="UP000632138"/>
    </source>
</evidence>
<dbReference type="EMBL" id="JAENHP010000012">
    <property type="protein sequence ID" value="MBM2619734.1"/>
    <property type="molecule type" value="Genomic_DNA"/>
</dbReference>
<organism evidence="1 2">
    <name type="scientific">Paractinoplanes ovalisporus</name>
    <dbReference type="NCBI Taxonomy" id="2810368"/>
    <lineage>
        <taxon>Bacteria</taxon>
        <taxon>Bacillati</taxon>
        <taxon>Actinomycetota</taxon>
        <taxon>Actinomycetes</taxon>
        <taxon>Micromonosporales</taxon>
        <taxon>Micromonosporaceae</taxon>
        <taxon>Paractinoplanes</taxon>
    </lineage>
</organism>
<proteinExistence type="predicted"/>
<comment type="caution">
    <text evidence="1">The sequence shown here is derived from an EMBL/GenBank/DDBJ whole genome shotgun (WGS) entry which is preliminary data.</text>
</comment>
<gene>
    <name evidence="1" type="ORF">JIG36_29920</name>
</gene>
<reference evidence="1 2" key="1">
    <citation type="submission" date="2021-01" db="EMBL/GenBank/DDBJ databases">
        <title>Actinoplanes sp. nov. LDG1-06 isolated from lichen.</title>
        <authorList>
            <person name="Saeng-In P."/>
            <person name="Phongsopitanun W."/>
            <person name="Kanchanasin P."/>
            <person name="Yuki M."/>
            <person name="Kudo T."/>
            <person name="Ohkuma M."/>
            <person name="Tanasupawat S."/>
        </authorList>
    </citation>
    <scope>NUCLEOTIDE SEQUENCE [LARGE SCALE GENOMIC DNA]</scope>
    <source>
        <strain evidence="1 2">LDG1-06</strain>
    </source>
</reference>
<dbReference type="Pfam" id="PF25680">
    <property type="entry name" value="Mom"/>
    <property type="match status" value="1"/>
</dbReference>
<dbReference type="Proteomes" id="UP000632138">
    <property type="component" value="Unassembled WGS sequence"/>
</dbReference>
<dbReference type="InterPro" id="IPR057895">
    <property type="entry name" value="Mom"/>
</dbReference>
<keyword evidence="2" id="KW-1185">Reference proteome</keyword>
<evidence type="ECO:0000313" key="1">
    <source>
        <dbReference type="EMBL" id="MBM2619734.1"/>
    </source>
</evidence>
<name>A0ABS2AIR9_9ACTN</name>